<protein>
    <submittedName>
        <fullName evidence="1">Uncharacterized protein</fullName>
    </submittedName>
</protein>
<dbReference type="Proteomes" id="UP001057402">
    <property type="component" value="Chromosome 4"/>
</dbReference>
<comment type="caution">
    <text evidence="1">The sequence shown here is derived from an EMBL/GenBank/DDBJ whole genome shotgun (WGS) entry which is preliminary data.</text>
</comment>
<gene>
    <name evidence="1" type="ORF">MLD38_010754</name>
</gene>
<name>A0ACB9R2P9_9MYRT</name>
<organism evidence="1 2">
    <name type="scientific">Melastoma candidum</name>
    <dbReference type="NCBI Taxonomy" id="119954"/>
    <lineage>
        <taxon>Eukaryota</taxon>
        <taxon>Viridiplantae</taxon>
        <taxon>Streptophyta</taxon>
        <taxon>Embryophyta</taxon>
        <taxon>Tracheophyta</taxon>
        <taxon>Spermatophyta</taxon>
        <taxon>Magnoliopsida</taxon>
        <taxon>eudicotyledons</taxon>
        <taxon>Gunneridae</taxon>
        <taxon>Pentapetalae</taxon>
        <taxon>rosids</taxon>
        <taxon>malvids</taxon>
        <taxon>Myrtales</taxon>
        <taxon>Melastomataceae</taxon>
        <taxon>Melastomatoideae</taxon>
        <taxon>Melastomateae</taxon>
        <taxon>Melastoma</taxon>
    </lineage>
</organism>
<reference evidence="2" key="1">
    <citation type="journal article" date="2023" name="Front. Plant Sci.">
        <title>Chromosomal-level genome assembly of Melastoma candidum provides insights into trichome evolution.</title>
        <authorList>
            <person name="Zhong Y."/>
            <person name="Wu W."/>
            <person name="Sun C."/>
            <person name="Zou P."/>
            <person name="Liu Y."/>
            <person name="Dai S."/>
            <person name="Zhou R."/>
        </authorList>
    </citation>
    <scope>NUCLEOTIDE SEQUENCE [LARGE SCALE GENOMIC DNA]</scope>
</reference>
<proteinExistence type="predicted"/>
<sequence>MNSGQLAGAETEEGGDGPTGVGSLPRLKERLWVLVRRMVDGDGDGEEDDGCCLEDIDEAIQVLCVLAGSIEEKKCPEELTCPISKAPMMDPVVLESGQTYDRMHVERLLREGQRKCPKTQQVLFDTTFVIPNHLVRRLIAGWCTDQGIEIPMPVEDEASVNVSDAIGTLTSDVPQLELLLKKMDASSGDCKEAAKQLRKLTECSGPLVKGSPDTIRRLFGLFPLPVSVISEPDFQEDVVAILFNVIIHASSKKLVEESPSVISVLVDALYTGTATTKNNAAAALSELSNLNTSMKLMIAEAGALKPLVIILSEGNLSAISNSVSAIYNLCTVIEKIENRRKAVHAGAIKWICRRMSERVLMDDFLGLLTLLSSDNDTIDEMKELKAVPLLLNVLRETSNERNKEHCVAILHKMCFSDRTMRREIRRDEKVNGTLWEVAKSGNARARRKANGILDRIWTDISTPDTRSA</sequence>
<evidence type="ECO:0000313" key="2">
    <source>
        <dbReference type="Proteomes" id="UP001057402"/>
    </source>
</evidence>
<dbReference type="EMBL" id="CM042883">
    <property type="protein sequence ID" value="KAI4372536.1"/>
    <property type="molecule type" value="Genomic_DNA"/>
</dbReference>
<evidence type="ECO:0000313" key="1">
    <source>
        <dbReference type="EMBL" id="KAI4372536.1"/>
    </source>
</evidence>
<keyword evidence="2" id="KW-1185">Reference proteome</keyword>
<accession>A0ACB9R2P9</accession>